<evidence type="ECO:0000313" key="1">
    <source>
        <dbReference type="EMBL" id="PZQ76818.1"/>
    </source>
</evidence>
<accession>A0A2W5QHZ8</accession>
<reference evidence="1 2" key="1">
    <citation type="submission" date="2017-08" db="EMBL/GenBank/DDBJ databases">
        <title>Infants hospitalized years apart are colonized by the same room-sourced microbial strains.</title>
        <authorList>
            <person name="Brooks B."/>
            <person name="Olm M.R."/>
            <person name="Firek B.A."/>
            <person name="Baker R."/>
            <person name="Thomas B.C."/>
            <person name="Morowitz M.J."/>
            <person name="Banfield J.F."/>
        </authorList>
    </citation>
    <scope>NUCLEOTIDE SEQUENCE [LARGE SCALE GENOMIC DNA]</scope>
    <source>
        <strain evidence="1">S2_005_003_R2_41</strain>
    </source>
</reference>
<dbReference type="EMBL" id="QFPP01000039">
    <property type="protein sequence ID" value="PZQ76818.1"/>
    <property type="molecule type" value="Genomic_DNA"/>
</dbReference>
<gene>
    <name evidence="1" type="ORF">DI563_05875</name>
</gene>
<protein>
    <recommendedName>
        <fullName evidence="3">T4 beta protein</fullName>
    </recommendedName>
</protein>
<name>A0A2W5QHZ8_VARPD</name>
<evidence type="ECO:0008006" key="3">
    <source>
        <dbReference type="Google" id="ProtNLM"/>
    </source>
</evidence>
<dbReference type="AlphaFoldDB" id="A0A2W5QHZ8"/>
<dbReference type="Pfam" id="PF14350">
    <property type="entry name" value="Beta_protein"/>
    <property type="match status" value="1"/>
</dbReference>
<dbReference type="InterPro" id="IPR025683">
    <property type="entry name" value="Protein_beta"/>
</dbReference>
<organism evidence="1 2">
    <name type="scientific">Variovorax paradoxus</name>
    <dbReference type="NCBI Taxonomy" id="34073"/>
    <lineage>
        <taxon>Bacteria</taxon>
        <taxon>Pseudomonadati</taxon>
        <taxon>Pseudomonadota</taxon>
        <taxon>Betaproteobacteria</taxon>
        <taxon>Burkholderiales</taxon>
        <taxon>Comamonadaceae</taxon>
        <taxon>Variovorax</taxon>
    </lineage>
</organism>
<comment type="caution">
    <text evidence="1">The sequence shown here is derived from an EMBL/GenBank/DDBJ whole genome shotgun (WGS) entry which is preliminary data.</text>
</comment>
<proteinExistence type="predicted"/>
<sequence length="364" mass="40165">MSGKFLMAIKHNYTPFMKFKTNEVAGLSVIEGPLQAELGPFFDLPRKNGMSQAEYLESVAACRKKADKYLQNFAHLYIDCFDIPDSIATPGKPNCRAIIEAFDGMRYVPVLGLDRAADHNAAILTAKRAGEIKSHFAAIRFQHDDFSSFDLIEDELTDLVSEAIKDFGSLTFVYDCRVCLASNRSKLANDIASFATAAASRLGIDQHIVTGSSVPATITDIARPSDESVIARAELEIFHAAHAVLDGKLLSLGDYTIVSPTYSELTIAPELMLSVTAPKVFYTFENYHYIARGGRIKTEGYGQYDSIAEEIVGKSFFRGAPYSWGDNFIKMRADGHRDKNVTPSTILKPTICAHITYMATHYPA</sequence>
<dbReference type="Proteomes" id="UP000249135">
    <property type="component" value="Unassembled WGS sequence"/>
</dbReference>
<evidence type="ECO:0000313" key="2">
    <source>
        <dbReference type="Proteomes" id="UP000249135"/>
    </source>
</evidence>